<evidence type="ECO:0000313" key="14">
    <source>
        <dbReference type="Proteomes" id="UP000030787"/>
    </source>
</evidence>
<dbReference type="InterPro" id="IPR011060">
    <property type="entry name" value="RibuloseP-bd_barrel"/>
</dbReference>
<gene>
    <name evidence="13" type="primary">hisF2</name>
    <name evidence="11" type="synonym">hisA</name>
    <name evidence="13" type="ORF">Mpt1_c02390</name>
</gene>
<dbReference type="GeneID" id="24817912"/>
<organism evidence="13 14">
    <name type="scientific">Candidatus Methanoplasma termitum</name>
    <dbReference type="NCBI Taxonomy" id="1577791"/>
    <lineage>
        <taxon>Archaea</taxon>
        <taxon>Methanobacteriati</taxon>
        <taxon>Thermoplasmatota</taxon>
        <taxon>Thermoplasmata</taxon>
        <taxon>Methanomassiliicoccales</taxon>
        <taxon>Methanomassiliicoccaceae</taxon>
        <taxon>Candidatus Methanoplasma</taxon>
    </lineage>
</organism>
<dbReference type="SUPFAM" id="SSF51366">
    <property type="entry name" value="Ribulose-phoshate binding barrel"/>
    <property type="match status" value="1"/>
</dbReference>
<protein>
    <recommendedName>
        <fullName evidence="6 11">1-(5-phosphoribosyl)-5-[(5-phosphoribosylamino)methylideneamino] imidazole-4-carboxamide isomerase</fullName>
        <ecNumber evidence="5 11">5.3.1.16</ecNumber>
    </recommendedName>
    <alternativeName>
        <fullName evidence="11">Phosphoribosylformimino-5-aminoimidazole carboxamide ribotide isomerase</fullName>
    </alternativeName>
</protein>
<dbReference type="HAMAP" id="MF_01014">
    <property type="entry name" value="HisA"/>
    <property type="match status" value="1"/>
</dbReference>
<dbReference type="InterPro" id="IPR044524">
    <property type="entry name" value="Isoase_HisA-like"/>
</dbReference>
<dbReference type="Proteomes" id="UP000030787">
    <property type="component" value="Chromosome"/>
</dbReference>
<sequence>MIVIPAVDVLDHKVVQLVGGELGSQKITLPDIISTAMSWVERGAPYLHLVDLDGAFGKGNNIKIFKKVIKECGVPVEIGGGIRSESLVDELVSAGADRIIVGTKAIKEPEWLSKISDSHPGKIMAGMDTKNGALVVNGWQGASELTVENMFDIIKDLPLAGVLNTNVSVEGQMKGIDEEQSKRFISKCPHMVISSGGVTAESDCRMLSRFGAGGAVVGLALYTEKIRPWEWDRPWYAD</sequence>
<dbReference type="InterPro" id="IPR006062">
    <property type="entry name" value="His_biosynth"/>
</dbReference>
<dbReference type="EMBL" id="CP010070">
    <property type="protein sequence ID" value="AIZ56139.1"/>
    <property type="molecule type" value="Genomic_DNA"/>
</dbReference>
<evidence type="ECO:0000256" key="12">
    <source>
        <dbReference type="RuleBase" id="RU003657"/>
    </source>
</evidence>
<dbReference type="Gene3D" id="3.20.20.70">
    <property type="entry name" value="Aldolase class I"/>
    <property type="match status" value="1"/>
</dbReference>
<evidence type="ECO:0000256" key="8">
    <source>
        <dbReference type="ARBA" id="ARBA00022605"/>
    </source>
</evidence>
<keyword evidence="7 11" id="KW-0963">Cytoplasm</keyword>
<dbReference type="AlphaFoldDB" id="A0A0A7LAQ2"/>
<dbReference type="InterPro" id="IPR023016">
    <property type="entry name" value="HisA/PriA"/>
</dbReference>
<evidence type="ECO:0000256" key="3">
    <source>
        <dbReference type="ARBA" id="ARBA00005133"/>
    </source>
</evidence>
<evidence type="ECO:0000256" key="11">
    <source>
        <dbReference type="HAMAP-Rule" id="MF_01014"/>
    </source>
</evidence>
<feature type="active site" description="Proton acceptor" evidence="11">
    <location>
        <position position="8"/>
    </location>
</feature>
<reference evidence="13 14" key="1">
    <citation type="journal article" date="2014" name="Appl. Environ. Microbiol.">
        <title>Comparative Genome Analysis of 'Candidatus Methanoplasma termitum' Indicates a New Mode of Energy Metabolism in the Seventh Order of Methanogens.</title>
        <authorList>
            <person name="Lang K."/>
            <person name="Schuldes J."/>
            <person name="Klingl A."/>
            <person name="Poehlein A."/>
            <person name="Daniel R."/>
            <person name="Brune A."/>
        </authorList>
    </citation>
    <scope>NUCLEOTIDE SEQUENCE [LARGE SCALE GENOMIC DNA]</scope>
    <source>
        <strain evidence="14">Mpt1</strain>
    </source>
</reference>
<evidence type="ECO:0000256" key="1">
    <source>
        <dbReference type="ARBA" id="ARBA00000901"/>
    </source>
</evidence>
<evidence type="ECO:0000256" key="2">
    <source>
        <dbReference type="ARBA" id="ARBA00004496"/>
    </source>
</evidence>
<keyword evidence="9 11" id="KW-0368">Histidine biosynthesis</keyword>
<dbReference type="KEGG" id="mear:Mpt1_c02390"/>
<dbReference type="InterPro" id="IPR013785">
    <property type="entry name" value="Aldolase_TIM"/>
</dbReference>
<dbReference type="FunFam" id="3.20.20.70:FF:000009">
    <property type="entry name" value="1-(5-phosphoribosyl)-5-[(5-phosphoribosylamino)methylideneamino] imidazole-4-carboxamide isomerase"/>
    <property type="match status" value="1"/>
</dbReference>
<dbReference type="OrthoDB" id="52866at2157"/>
<evidence type="ECO:0000256" key="6">
    <source>
        <dbReference type="ARBA" id="ARBA00018464"/>
    </source>
</evidence>
<dbReference type="CDD" id="cd04732">
    <property type="entry name" value="HisA"/>
    <property type="match status" value="1"/>
</dbReference>
<dbReference type="HOGENOM" id="CLU_048577_1_1_2"/>
<evidence type="ECO:0000256" key="4">
    <source>
        <dbReference type="ARBA" id="ARBA00009667"/>
    </source>
</evidence>
<comment type="similarity">
    <text evidence="4 11 12">Belongs to the HisA/HisF family.</text>
</comment>
<feature type="active site" description="Proton donor" evidence="11">
    <location>
        <position position="128"/>
    </location>
</feature>
<dbReference type="EC" id="5.3.1.16" evidence="5 11"/>
<keyword evidence="10 11" id="KW-0413">Isomerase</keyword>
<dbReference type="PANTHER" id="PTHR43090:SF2">
    <property type="entry name" value="1-(5-PHOSPHORIBOSYL)-5-[(5-PHOSPHORIBOSYLAMINO)METHYLIDENEAMINO] IMIDAZOLE-4-CARBOXAMIDE ISOMERASE"/>
    <property type="match status" value="1"/>
</dbReference>
<evidence type="ECO:0000256" key="9">
    <source>
        <dbReference type="ARBA" id="ARBA00023102"/>
    </source>
</evidence>
<evidence type="ECO:0000256" key="10">
    <source>
        <dbReference type="ARBA" id="ARBA00023235"/>
    </source>
</evidence>
<keyword evidence="8 11" id="KW-0028">Amino-acid biosynthesis</keyword>
<keyword evidence="13" id="KW-0456">Lyase</keyword>
<accession>A0A0A7LAQ2</accession>
<dbReference type="Pfam" id="PF00977">
    <property type="entry name" value="His_biosynth"/>
    <property type="match status" value="1"/>
</dbReference>
<proteinExistence type="inferred from homology"/>
<keyword evidence="14" id="KW-1185">Reference proteome</keyword>
<dbReference type="UniPathway" id="UPA00031">
    <property type="reaction ID" value="UER00009"/>
</dbReference>
<dbReference type="GO" id="GO:0000162">
    <property type="term" value="P:L-tryptophan biosynthetic process"/>
    <property type="evidence" value="ECO:0007669"/>
    <property type="project" value="TreeGrafter"/>
</dbReference>
<evidence type="ECO:0000313" key="13">
    <source>
        <dbReference type="EMBL" id="AIZ56139.1"/>
    </source>
</evidence>
<dbReference type="GO" id="GO:0016829">
    <property type="term" value="F:lyase activity"/>
    <property type="evidence" value="ECO:0007669"/>
    <property type="project" value="UniProtKB-KW"/>
</dbReference>
<comment type="subcellular location">
    <subcellularLocation>
        <location evidence="2 11">Cytoplasm</location>
    </subcellularLocation>
</comment>
<comment type="pathway">
    <text evidence="3 11">Amino-acid biosynthesis; L-histidine biosynthesis; L-histidine from 5-phospho-alpha-D-ribose 1-diphosphate: step 4/9.</text>
</comment>
<comment type="catalytic activity">
    <reaction evidence="1 11">
        <text>1-(5-phospho-beta-D-ribosyl)-5-[(5-phospho-beta-D-ribosylamino)methylideneamino]imidazole-4-carboxamide = 5-[(5-phospho-1-deoxy-D-ribulos-1-ylimino)methylamino]-1-(5-phospho-beta-D-ribosyl)imidazole-4-carboxamide</text>
        <dbReference type="Rhea" id="RHEA:15469"/>
        <dbReference type="ChEBI" id="CHEBI:58435"/>
        <dbReference type="ChEBI" id="CHEBI:58525"/>
        <dbReference type="EC" id="5.3.1.16"/>
    </reaction>
</comment>
<evidence type="ECO:0000256" key="7">
    <source>
        <dbReference type="ARBA" id="ARBA00022490"/>
    </source>
</evidence>
<dbReference type="GO" id="GO:0003949">
    <property type="term" value="F:1-(5-phosphoribosyl)-5-[(5-phosphoribosylamino)methylideneamino]imidazole-4-carboxamide isomerase activity"/>
    <property type="evidence" value="ECO:0007669"/>
    <property type="project" value="UniProtKB-UniRule"/>
</dbReference>
<dbReference type="RefSeq" id="WP_048111494.1">
    <property type="nucleotide sequence ID" value="NZ_CP010070.1"/>
</dbReference>
<dbReference type="GO" id="GO:0005737">
    <property type="term" value="C:cytoplasm"/>
    <property type="evidence" value="ECO:0007669"/>
    <property type="project" value="UniProtKB-SubCell"/>
</dbReference>
<dbReference type="PANTHER" id="PTHR43090">
    <property type="entry name" value="1-(5-PHOSPHORIBOSYL)-5-[(5-PHOSPHORIBOSYLAMINO)METHYLIDENEAMINO] IMIDAZOLE-4-CARBOXAMIDE ISOMERASE"/>
    <property type="match status" value="1"/>
</dbReference>
<evidence type="ECO:0000256" key="5">
    <source>
        <dbReference type="ARBA" id="ARBA00012550"/>
    </source>
</evidence>
<dbReference type="STRING" id="1577791.Mpt1_c02390"/>
<name>A0A0A7LAQ2_9ARCH</name>
<dbReference type="GO" id="GO:0000105">
    <property type="term" value="P:L-histidine biosynthetic process"/>
    <property type="evidence" value="ECO:0007669"/>
    <property type="project" value="UniProtKB-UniRule"/>
</dbReference>